<evidence type="ECO:0000256" key="1">
    <source>
        <dbReference type="SAM" id="MobiDB-lite"/>
    </source>
</evidence>
<dbReference type="PANTHER" id="PTHR46481:SF4">
    <property type="entry name" value="ZINC FINGER BED DOMAIN-CONTAINING PROTEIN 4"/>
    <property type="match status" value="1"/>
</dbReference>
<proteinExistence type="predicted"/>
<organism evidence="2 3">
    <name type="scientific">Mugilogobius chulae</name>
    <name type="common">yellowstripe goby</name>
    <dbReference type="NCBI Taxonomy" id="88201"/>
    <lineage>
        <taxon>Eukaryota</taxon>
        <taxon>Metazoa</taxon>
        <taxon>Chordata</taxon>
        <taxon>Craniata</taxon>
        <taxon>Vertebrata</taxon>
        <taxon>Euteleostomi</taxon>
        <taxon>Actinopterygii</taxon>
        <taxon>Neopterygii</taxon>
        <taxon>Teleostei</taxon>
        <taxon>Neoteleostei</taxon>
        <taxon>Acanthomorphata</taxon>
        <taxon>Gobiaria</taxon>
        <taxon>Gobiiformes</taxon>
        <taxon>Gobioidei</taxon>
        <taxon>Gobiidae</taxon>
        <taxon>Gobionellinae</taxon>
        <taxon>Mugilogobius</taxon>
    </lineage>
</organism>
<feature type="region of interest" description="Disordered" evidence="1">
    <location>
        <begin position="204"/>
        <end position="244"/>
    </location>
</feature>
<reference evidence="3" key="1">
    <citation type="submission" date="2024-04" db="EMBL/GenBank/DDBJ databases">
        <title>Salinicola lusitanus LLJ914,a marine bacterium isolated from the Okinawa Trough.</title>
        <authorList>
            <person name="Li J."/>
        </authorList>
    </citation>
    <scope>NUCLEOTIDE SEQUENCE [LARGE SCALE GENOMIC DNA]</scope>
</reference>
<name>A0AAW0PU27_9GOBI</name>
<keyword evidence="3" id="KW-1185">Reference proteome</keyword>
<gene>
    <name evidence="2" type="ORF">WMY93_002532</name>
</gene>
<dbReference type="PANTHER" id="PTHR46481">
    <property type="entry name" value="ZINC FINGER BED DOMAIN-CONTAINING PROTEIN 4"/>
    <property type="match status" value="1"/>
</dbReference>
<dbReference type="EMBL" id="JBBPFD010000002">
    <property type="protein sequence ID" value="KAK7939206.1"/>
    <property type="molecule type" value="Genomic_DNA"/>
</dbReference>
<accession>A0AAW0PU27</accession>
<dbReference type="Proteomes" id="UP001460270">
    <property type="component" value="Unassembled WGS sequence"/>
</dbReference>
<dbReference type="SUPFAM" id="SSF53098">
    <property type="entry name" value="Ribonuclease H-like"/>
    <property type="match status" value="1"/>
</dbReference>
<comment type="caution">
    <text evidence="2">The sequence shown here is derived from an EMBL/GenBank/DDBJ whole genome shotgun (WGS) entry which is preliminary data.</text>
</comment>
<feature type="compositionally biased region" description="Acidic residues" evidence="1">
    <location>
        <begin position="221"/>
        <end position="230"/>
    </location>
</feature>
<dbReference type="InterPro" id="IPR052035">
    <property type="entry name" value="ZnF_BED_domain_contain"/>
</dbReference>
<evidence type="ECO:0000313" key="3">
    <source>
        <dbReference type="Proteomes" id="UP001460270"/>
    </source>
</evidence>
<dbReference type="AlphaFoldDB" id="A0AAW0PU27"/>
<dbReference type="InterPro" id="IPR012337">
    <property type="entry name" value="RNaseH-like_sf"/>
</dbReference>
<feature type="compositionally biased region" description="Basic and acidic residues" evidence="1">
    <location>
        <begin position="211"/>
        <end position="220"/>
    </location>
</feature>
<sequence>MVLAGAGAKMDPHVRCVAHTLNLASQKAFKVDKVSEILTKVRKLVTFFHKSPKATEILREIQTQLHLPNHKLIQDVSTRWNSSLDMLERFWEQQPAVLNAMLSRKMKRGEAMVTFTENDMVIIPEIIKLKTPLKVATTLLSEEKNPTISMIPPIQAKLKKHFLPLESDLELISQMKEQFTADFLIATPISKMFSTARQHLTPASKTSPFWRTEHTTVREEPTEDVPDEDGNGSPATDETPPRKKMRWIRCLGISSLTECRQRPQGKSYRGNLKI</sequence>
<evidence type="ECO:0000313" key="2">
    <source>
        <dbReference type="EMBL" id="KAK7939206.1"/>
    </source>
</evidence>
<protein>
    <submittedName>
        <fullName evidence="2">Uncharacterized protein</fullName>
    </submittedName>
</protein>